<dbReference type="Gene3D" id="3.30.500.10">
    <property type="entry name" value="MHC class I-like antigen recognition-like"/>
    <property type="match status" value="1"/>
</dbReference>
<dbReference type="PANTHER" id="PTHR16675">
    <property type="entry name" value="MHC CLASS I-RELATED"/>
    <property type="match status" value="1"/>
</dbReference>
<proteinExistence type="predicted"/>
<feature type="domain" description="Ig-like" evidence="4">
    <location>
        <begin position="200"/>
        <end position="290"/>
    </location>
</feature>
<keyword evidence="3" id="KW-0732">Signal</keyword>
<dbReference type="PROSITE" id="PS50835">
    <property type="entry name" value="IG_LIKE"/>
    <property type="match status" value="1"/>
</dbReference>
<dbReference type="InterPro" id="IPR011162">
    <property type="entry name" value="MHC_I/II-like_Ag-recog"/>
</dbReference>
<protein>
    <recommendedName>
        <fullName evidence="4">Ig-like domain-containing protein</fullName>
    </recommendedName>
</protein>
<dbReference type="SMART" id="SM00407">
    <property type="entry name" value="IGc1"/>
    <property type="match status" value="1"/>
</dbReference>
<keyword evidence="2" id="KW-1133">Transmembrane helix</keyword>
<comment type="caution">
    <text evidence="5">The sequence shown here is derived from an EMBL/GenBank/DDBJ whole genome shotgun (WGS) entry which is preliminary data.</text>
</comment>
<evidence type="ECO:0000313" key="6">
    <source>
        <dbReference type="Proteomes" id="UP001591681"/>
    </source>
</evidence>
<feature type="signal peptide" evidence="3">
    <location>
        <begin position="1"/>
        <end position="17"/>
    </location>
</feature>
<dbReference type="InterPro" id="IPR050208">
    <property type="entry name" value="MHC_class-I_related"/>
</dbReference>
<sequence length="354" mass="39874">MIFYILLYSVWFALVNAGSHSLWLFATYIMGQTPFPEFSAVCMLDDIPVVYYYSGDQGTGWSESTRSGVSDNSSDNHVVSTVFGDMHKQMKWKAQHLRSYFNLTTGVHVQQRLVGCERLENTPGQMMTMEAFNGYGGFERHYDSQQGMQKTEWRWPIMKSQHQLDYDKWLYANVFHPMCLSQLSKYLAKVKNRVMGKVKPRVRLILKTLPDSRGAKVTCLATGFYPRHINLTLLRDGQPVPDHQITGGELLPNADETYQMRKSLEVSAEELQQHHYTCTAEHLSLDNKLDIDFDAGSDHVPVISSLLVVAGLGLFGATIASLIICKKTRAGQGSYSSPHIATSDQIETSLDTVS</sequence>
<dbReference type="EMBL" id="JBHFQA010000010">
    <property type="protein sequence ID" value="KAL2092159.1"/>
    <property type="molecule type" value="Genomic_DNA"/>
</dbReference>
<dbReference type="Gene3D" id="2.60.40.10">
    <property type="entry name" value="Immunoglobulins"/>
    <property type="match status" value="1"/>
</dbReference>
<dbReference type="InterPro" id="IPR036179">
    <property type="entry name" value="Ig-like_dom_sf"/>
</dbReference>
<evidence type="ECO:0000256" key="2">
    <source>
        <dbReference type="SAM" id="Phobius"/>
    </source>
</evidence>
<evidence type="ECO:0000256" key="3">
    <source>
        <dbReference type="SAM" id="SignalP"/>
    </source>
</evidence>
<dbReference type="Proteomes" id="UP001591681">
    <property type="component" value="Unassembled WGS sequence"/>
</dbReference>
<evidence type="ECO:0000256" key="1">
    <source>
        <dbReference type="ARBA" id="ARBA00023180"/>
    </source>
</evidence>
<dbReference type="AlphaFoldDB" id="A0ABD1JZ56"/>
<dbReference type="InterPro" id="IPR013783">
    <property type="entry name" value="Ig-like_fold"/>
</dbReference>
<keyword evidence="2" id="KW-0812">Transmembrane</keyword>
<keyword evidence="6" id="KW-1185">Reference proteome</keyword>
<organism evidence="5 6">
    <name type="scientific">Coilia grayii</name>
    <name type="common">Gray's grenadier anchovy</name>
    <dbReference type="NCBI Taxonomy" id="363190"/>
    <lineage>
        <taxon>Eukaryota</taxon>
        <taxon>Metazoa</taxon>
        <taxon>Chordata</taxon>
        <taxon>Craniata</taxon>
        <taxon>Vertebrata</taxon>
        <taxon>Euteleostomi</taxon>
        <taxon>Actinopterygii</taxon>
        <taxon>Neopterygii</taxon>
        <taxon>Teleostei</taxon>
        <taxon>Clupei</taxon>
        <taxon>Clupeiformes</taxon>
        <taxon>Clupeoidei</taxon>
        <taxon>Engraulidae</taxon>
        <taxon>Coilinae</taxon>
        <taxon>Coilia</taxon>
    </lineage>
</organism>
<gene>
    <name evidence="5" type="ORF">ACEWY4_011957</name>
</gene>
<keyword evidence="1" id="KW-0325">Glycoprotein</keyword>
<name>A0ABD1JZ56_9TELE</name>
<dbReference type="SUPFAM" id="SSF48726">
    <property type="entry name" value="Immunoglobulin"/>
    <property type="match status" value="1"/>
</dbReference>
<dbReference type="InterPro" id="IPR007110">
    <property type="entry name" value="Ig-like_dom"/>
</dbReference>
<dbReference type="InterPro" id="IPR003597">
    <property type="entry name" value="Ig_C1-set"/>
</dbReference>
<dbReference type="InterPro" id="IPR037055">
    <property type="entry name" value="MHC_I-like_Ag-recog_sf"/>
</dbReference>
<dbReference type="Pfam" id="PF07654">
    <property type="entry name" value="C1-set"/>
    <property type="match status" value="1"/>
</dbReference>
<feature type="chain" id="PRO_5044889244" description="Ig-like domain-containing protein" evidence="3">
    <location>
        <begin position="18"/>
        <end position="354"/>
    </location>
</feature>
<keyword evidence="2" id="KW-0472">Membrane</keyword>
<evidence type="ECO:0000313" key="5">
    <source>
        <dbReference type="EMBL" id="KAL2092159.1"/>
    </source>
</evidence>
<dbReference type="SUPFAM" id="SSF54452">
    <property type="entry name" value="MHC antigen-recognition domain"/>
    <property type="match status" value="1"/>
</dbReference>
<reference evidence="5 6" key="1">
    <citation type="submission" date="2024-09" db="EMBL/GenBank/DDBJ databases">
        <title>A chromosome-level genome assembly of Gray's grenadier anchovy, Coilia grayii.</title>
        <authorList>
            <person name="Fu Z."/>
        </authorList>
    </citation>
    <scope>NUCLEOTIDE SEQUENCE [LARGE SCALE GENOMIC DNA]</scope>
    <source>
        <strain evidence="5">G4</strain>
        <tissue evidence="5">Muscle</tissue>
    </source>
</reference>
<evidence type="ECO:0000259" key="4">
    <source>
        <dbReference type="PROSITE" id="PS50835"/>
    </source>
</evidence>
<feature type="transmembrane region" description="Helical" evidence="2">
    <location>
        <begin position="302"/>
        <end position="325"/>
    </location>
</feature>
<accession>A0ABD1JZ56</accession>
<dbReference type="PANTHER" id="PTHR16675:SF191">
    <property type="entry name" value="CLASS I HISTOCOMPATIBILITY ANTIGEN, F10 ALPHA CHAIN-LIKE-RELATED"/>
    <property type="match status" value="1"/>
</dbReference>